<dbReference type="Gene3D" id="1.10.287.610">
    <property type="entry name" value="Helix hairpin bin"/>
    <property type="match status" value="1"/>
</dbReference>
<dbReference type="InterPro" id="IPR001679">
    <property type="entry name" value="DNA_ligase"/>
</dbReference>
<dbReference type="GO" id="GO:0006281">
    <property type="term" value="P:DNA repair"/>
    <property type="evidence" value="ECO:0007669"/>
    <property type="project" value="UniProtKB-KW"/>
</dbReference>
<dbReference type="PATRIC" id="fig|1303.78.peg.491"/>
<keyword evidence="11 15" id="KW-0234">DNA repair</keyword>
<comment type="caution">
    <text evidence="18">The sequence shown here is derived from an EMBL/GenBank/DDBJ whole genome shotgun (WGS) entry which is preliminary data.</text>
</comment>
<dbReference type="SUPFAM" id="SSF56091">
    <property type="entry name" value="DNA ligase/mRNA capping enzyme, catalytic domain"/>
    <property type="match status" value="1"/>
</dbReference>
<dbReference type="GO" id="GO:0003911">
    <property type="term" value="F:DNA ligase (NAD+) activity"/>
    <property type="evidence" value="ECO:0007669"/>
    <property type="project" value="UniProtKB-UniRule"/>
</dbReference>
<evidence type="ECO:0000256" key="7">
    <source>
        <dbReference type="ARBA" id="ARBA00022763"/>
    </source>
</evidence>
<dbReference type="InterPro" id="IPR004150">
    <property type="entry name" value="NAD_DNA_ligase_OB"/>
</dbReference>
<feature type="binding site" evidence="15">
    <location>
        <begin position="78"/>
        <end position="79"/>
    </location>
    <ligand>
        <name>NAD(+)</name>
        <dbReference type="ChEBI" id="CHEBI:57540"/>
    </ligand>
</feature>
<dbReference type="GO" id="GO:0003677">
    <property type="term" value="F:DNA binding"/>
    <property type="evidence" value="ECO:0007669"/>
    <property type="project" value="InterPro"/>
</dbReference>
<feature type="binding site" evidence="15">
    <location>
        <position position="164"/>
    </location>
    <ligand>
        <name>NAD(+)</name>
        <dbReference type="ChEBI" id="CHEBI:57540"/>
    </ligand>
</feature>
<dbReference type="InterPro" id="IPR013839">
    <property type="entry name" value="DNAligase_adenylation"/>
</dbReference>
<accession>A0A139P1F8</accession>
<feature type="domain" description="BRCT" evidence="17">
    <location>
        <begin position="577"/>
        <end position="652"/>
    </location>
</feature>
<dbReference type="SMART" id="SM00292">
    <property type="entry name" value="BRCT"/>
    <property type="match status" value="1"/>
</dbReference>
<feature type="binding site" evidence="15">
    <location>
        <begin position="29"/>
        <end position="33"/>
    </location>
    <ligand>
        <name>NAD(+)</name>
        <dbReference type="ChEBI" id="CHEBI:57540"/>
    </ligand>
</feature>
<dbReference type="FunFam" id="1.10.150.20:FF:000006">
    <property type="entry name" value="DNA ligase"/>
    <property type="match status" value="1"/>
</dbReference>
<feature type="binding site" evidence="15">
    <location>
        <position position="278"/>
    </location>
    <ligand>
        <name>NAD(+)</name>
        <dbReference type="ChEBI" id="CHEBI:57540"/>
    </ligand>
</feature>
<evidence type="ECO:0000259" key="17">
    <source>
        <dbReference type="PROSITE" id="PS50172"/>
    </source>
</evidence>
<feature type="binding site" evidence="15">
    <location>
        <position position="302"/>
    </location>
    <ligand>
        <name>NAD(+)</name>
        <dbReference type="ChEBI" id="CHEBI:57540"/>
    </ligand>
</feature>
<dbReference type="Gene3D" id="3.30.470.30">
    <property type="entry name" value="DNA ligase/mRNA capping enzyme"/>
    <property type="match status" value="1"/>
</dbReference>
<dbReference type="GO" id="GO:0005829">
    <property type="term" value="C:cytosol"/>
    <property type="evidence" value="ECO:0007669"/>
    <property type="project" value="TreeGrafter"/>
</dbReference>
<evidence type="ECO:0000256" key="9">
    <source>
        <dbReference type="ARBA" id="ARBA00022842"/>
    </source>
</evidence>
<dbReference type="AlphaFoldDB" id="A0A139P1F8"/>
<dbReference type="Gene3D" id="3.40.50.10190">
    <property type="entry name" value="BRCT domain"/>
    <property type="match status" value="1"/>
</dbReference>
<dbReference type="GO" id="GO:0006260">
    <property type="term" value="P:DNA replication"/>
    <property type="evidence" value="ECO:0007669"/>
    <property type="project" value="UniProtKB-KW"/>
</dbReference>
<dbReference type="SMART" id="SM00532">
    <property type="entry name" value="LIGANc"/>
    <property type="match status" value="1"/>
</dbReference>
<keyword evidence="9 15" id="KW-0460">Magnesium</keyword>
<dbReference type="PANTHER" id="PTHR23389:SF9">
    <property type="entry name" value="DNA LIGASE"/>
    <property type="match status" value="1"/>
</dbReference>
<proteinExistence type="inferred from homology"/>
<keyword evidence="10 15" id="KW-0520">NAD</keyword>
<dbReference type="OrthoDB" id="9759736at2"/>
<dbReference type="PIRSF" id="PIRSF001604">
    <property type="entry name" value="LigA"/>
    <property type="match status" value="1"/>
</dbReference>
<dbReference type="InterPro" id="IPR013840">
    <property type="entry name" value="DNAligase_N"/>
</dbReference>
<dbReference type="FunFam" id="1.10.287.610:FF:000002">
    <property type="entry name" value="DNA ligase"/>
    <property type="match status" value="1"/>
</dbReference>
<evidence type="ECO:0000256" key="5">
    <source>
        <dbReference type="ARBA" id="ARBA00022705"/>
    </source>
</evidence>
<dbReference type="InterPro" id="IPR003583">
    <property type="entry name" value="Hlx-hairpin-Hlx_DNA-bd_motif"/>
</dbReference>
<dbReference type="Pfam" id="PF00533">
    <property type="entry name" value="BRCT"/>
    <property type="match status" value="1"/>
</dbReference>
<dbReference type="Pfam" id="PF03119">
    <property type="entry name" value="DNA_ligase_ZBD"/>
    <property type="match status" value="1"/>
</dbReference>
<dbReference type="InterPro" id="IPR041663">
    <property type="entry name" value="DisA/LigA_HHH"/>
</dbReference>
<dbReference type="GO" id="GO:0046872">
    <property type="term" value="F:metal ion binding"/>
    <property type="evidence" value="ECO:0007669"/>
    <property type="project" value="UniProtKB-KW"/>
</dbReference>
<dbReference type="EMBL" id="LQNX01000026">
    <property type="protein sequence ID" value="KXT82080.1"/>
    <property type="molecule type" value="Genomic_DNA"/>
</dbReference>
<evidence type="ECO:0000256" key="13">
    <source>
        <dbReference type="ARBA" id="ARBA00034005"/>
    </source>
</evidence>
<evidence type="ECO:0000256" key="15">
    <source>
        <dbReference type="HAMAP-Rule" id="MF_01588"/>
    </source>
</evidence>
<dbReference type="EC" id="6.5.1.2" evidence="2 15"/>
<dbReference type="Pfam" id="PF14520">
    <property type="entry name" value="HHH_5"/>
    <property type="match status" value="1"/>
</dbReference>
<dbReference type="PROSITE" id="PS01055">
    <property type="entry name" value="DNA_LIGASE_N1"/>
    <property type="match status" value="1"/>
</dbReference>
<keyword evidence="8 15" id="KW-0862">Zinc</keyword>
<comment type="function">
    <text evidence="1 15">DNA ligase that catalyzes the formation of phosphodiester linkages between 5'-phosphoryl and 3'-hydroxyl groups in double-stranded DNA using NAD as a coenzyme and as the energy source for the reaction. It is essential for DNA replication and repair of damaged DNA.</text>
</comment>
<dbReference type="RefSeq" id="WP_061414011.1">
    <property type="nucleotide sequence ID" value="NZ_KQ969521.1"/>
</dbReference>
<feature type="binding site" evidence="15">
    <location>
        <position position="413"/>
    </location>
    <ligand>
        <name>Zn(2+)</name>
        <dbReference type="ChEBI" id="CHEBI:29105"/>
    </ligand>
</feature>
<dbReference type="CDD" id="cd00114">
    <property type="entry name" value="LIGANc"/>
    <property type="match status" value="1"/>
</dbReference>
<dbReference type="Pfam" id="PF03120">
    <property type="entry name" value="OB_DNA_ligase"/>
    <property type="match status" value="1"/>
</dbReference>
<evidence type="ECO:0000256" key="2">
    <source>
        <dbReference type="ARBA" id="ARBA00012722"/>
    </source>
</evidence>
<dbReference type="CDD" id="cd17748">
    <property type="entry name" value="BRCT_DNA_ligase_like"/>
    <property type="match status" value="1"/>
</dbReference>
<dbReference type="PROSITE" id="PS50172">
    <property type="entry name" value="BRCT"/>
    <property type="match status" value="1"/>
</dbReference>
<dbReference type="FunFam" id="1.10.150.20:FF:000007">
    <property type="entry name" value="DNA ligase"/>
    <property type="match status" value="1"/>
</dbReference>
<dbReference type="Gene3D" id="2.40.50.140">
    <property type="entry name" value="Nucleic acid-binding proteins"/>
    <property type="match status" value="1"/>
</dbReference>
<evidence type="ECO:0000256" key="6">
    <source>
        <dbReference type="ARBA" id="ARBA00022723"/>
    </source>
</evidence>
<dbReference type="HAMAP" id="MF_01588">
    <property type="entry name" value="DNA_ligase_A"/>
    <property type="match status" value="1"/>
</dbReference>
<keyword evidence="4 15" id="KW-0436">Ligase</keyword>
<dbReference type="SUPFAM" id="SSF50249">
    <property type="entry name" value="Nucleic acid-binding proteins"/>
    <property type="match status" value="1"/>
</dbReference>
<dbReference type="Pfam" id="PF12826">
    <property type="entry name" value="HHH_2"/>
    <property type="match status" value="1"/>
</dbReference>
<keyword evidence="6 15" id="KW-0479">Metal-binding</keyword>
<dbReference type="NCBIfam" id="NF005932">
    <property type="entry name" value="PRK07956.1"/>
    <property type="match status" value="1"/>
</dbReference>
<dbReference type="InterPro" id="IPR036420">
    <property type="entry name" value="BRCT_dom_sf"/>
</dbReference>
<dbReference type="FunFam" id="2.40.50.140:FF:000012">
    <property type="entry name" value="DNA ligase"/>
    <property type="match status" value="1"/>
</dbReference>
<evidence type="ECO:0000256" key="8">
    <source>
        <dbReference type="ARBA" id="ARBA00022833"/>
    </source>
</evidence>
<dbReference type="FunFam" id="3.30.470.30:FF:000001">
    <property type="entry name" value="DNA ligase"/>
    <property type="match status" value="1"/>
</dbReference>
<dbReference type="NCBIfam" id="TIGR00575">
    <property type="entry name" value="dnlj"/>
    <property type="match status" value="1"/>
</dbReference>
<comment type="catalytic activity">
    <reaction evidence="13 15 16">
        <text>NAD(+) + (deoxyribonucleotide)n-3'-hydroxyl + 5'-phospho-(deoxyribonucleotide)m = (deoxyribonucleotide)n+m + AMP + beta-nicotinamide D-nucleotide.</text>
        <dbReference type="EC" id="6.5.1.2"/>
    </reaction>
</comment>
<dbReference type="InterPro" id="IPR004149">
    <property type="entry name" value="Znf_DNAligase_C4"/>
</dbReference>
<dbReference type="InterPro" id="IPR033136">
    <property type="entry name" value="DNA_ligase_CS"/>
</dbReference>
<dbReference type="PROSITE" id="PS01056">
    <property type="entry name" value="DNA_LIGASE_N2"/>
    <property type="match status" value="1"/>
</dbReference>
<comment type="cofactor">
    <cofactor evidence="15">
        <name>Mg(2+)</name>
        <dbReference type="ChEBI" id="CHEBI:18420"/>
    </cofactor>
    <cofactor evidence="15">
        <name>Mn(2+)</name>
        <dbReference type="ChEBI" id="CHEBI:29035"/>
    </cofactor>
</comment>
<protein>
    <recommendedName>
        <fullName evidence="3 15">DNA ligase</fullName>
        <ecNumber evidence="2 15">6.5.1.2</ecNumber>
    </recommendedName>
    <alternativeName>
        <fullName evidence="15">Polydeoxyribonucleotide synthase [NAD(+)]</fullName>
    </alternativeName>
</protein>
<evidence type="ECO:0000313" key="18">
    <source>
        <dbReference type="EMBL" id="KXT82080.1"/>
    </source>
</evidence>
<dbReference type="PANTHER" id="PTHR23389">
    <property type="entry name" value="CHROMOSOME TRANSMISSION FIDELITY FACTOR 18"/>
    <property type="match status" value="1"/>
</dbReference>
<feature type="binding site" evidence="15">
    <location>
        <position position="398"/>
    </location>
    <ligand>
        <name>Zn(2+)</name>
        <dbReference type="ChEBI" id="CHEBI:29105"/>
    </ligand>
</feature>
<keyword evidence="5 15" id="KW-0235">DNA replication</keyword>
<evidence type="ECO:0000256" key="1">
    <source>
        <dbReference type="ARBA" id="ARBA00004067"/>
    </source>
</evidence>
<dbReference type="Pfam" id="PF01653">
    <property type="entry name" value="DNA_ligase_aden"/>
    <property type="match status" value="1"/>
</dbReference>
<evidence type="ECO:0000313" key="19">
    <source>
        <dbReference type="Proteomes" id="UP000070678"/>
    </source>
</evidence>
<evidence type="ECO:0000256" key="16">
    <source>
        <dbReference type="RuleBase" id="RU000618"/>
    </source>
</evidence>
<dbReference type="Gene3D" id="6.20.10.30">
    <property type="match status" value="1"/>
</dbReference>
<evidence type="ECO:0000256" key="4">
    <source>
        <dbReference type="ARBA" id="ARBA00022598"/>
    </source>
</evidence>
<feature type="binding site" evidence="15">
    <location>
        <position position="130"/>
    </location>
    <ligand>
        <name>NAD(+)</name>
        <dbReference type="ChEBI" id="CHEBI:57540"/>
    </ligand>
</feature>
<dbReference type="SUPFAM" id="SSF47781">
    <property type="entry name" value="RuvA domain 2-like"/>
    <property type="match status" value="1"/>
</dbReference>
<dbReference type="SUPFAM" id="SSF52113">
    <property type="entry name" value="BRCT domain"/>
    <property type="match status" value="1"/>
</dbReference>
<dbReference type="InterPro" id="IPR001357">
    <property type="entry name" value="BRCT_dom"/>
</dbReference>
<organism evidence="18 19">
    <name type="scientific">Streptococcus oralis</name>
    <dbReference type="NCBI Taxonomy" id="1303"/>
    <lineage>
        <taxon>Bacteria</taxon>
        <taxon>Bacillati</taxon>
        <taxon>Bacillota</taxon>
        <taxon>Bacilli</taxon>
        <taxon>Lactobacillales</taxon>
        <taxon>Streptococcaceae</taxon>
        <taxon>Streptococcus</taxon>
    </lineage>
</organism>
<feature type="binding site" evidence="15">
    <location>
        <position position="418"/>
    </location>
    <ligand>
        <name>Zn(2+)</name>
        <dbReference type="ChEBI" id="CHEBI:29105"/>
    </ligand>
</feature>
<dbReference type="Proteomes" id="UP000070678">
    <property type="component" value="Unassembled WGS sequence"/>
</dbReference>
<evidence type="ECO:0000256" key="3">
    <source>
        <dbReference type="ARBA" id="ARBA00013308"/>
    </source>
</evidence>
<evidence type="ECO:0000256" key="12">
    <source>
        <dbReference type="ARBA" id="ARBA00023211"/>
    </source>
</evidence>
<feature type="binding site" evidence="15">
    <location>
        <position position="395"/>
    </location>
    <ligand>
        <name>Zn(2+)</name>
        <dbReference type="ChEBI" id="CHEBI:29105"/>
    </ligand>
</feature>
<keyword evidence="7 15" id="KW-0227">DNA damage</keyword>
<dbReference type="InterPro" id="IPR012340">
    <property type="entry name" value="NA-bd_OB-fold"/>
</dbReference>
<sequence length="652" mass="71973">MNERMNELVALLNRYATEYYTSDNPSVSDSEYDRLYRELVELEAAYPDQVLADSPTHRVGGKVLDGFEKYSHQYPLYSLQDAFSREELEAFDARVRKELPHPIYICELKIDGLSISLTYEKGILVVGATRGDGSIGENITENLKRVKDIPLTLPEELDITVRGECYMPRASFDQVNQARQENGEPEFANPRNAAAGTLRQLDTAVVAKRNLATFLYQEASPSTRDSQEKVLDHLEQLGFVVNPKRILAKSIDELWNFIQEVGQERDNLPYDIDGVVIKVNDLAGQEELGFTVKAPKWAVAYKFPAEEKEAQLLSVDWTVGRTGVVTPTANLTPVQLAGTTVSRATLHNVDYIAEKDIRKDDTVIVYKAGDIIPAVLRVVESKRVSEEKLDIPTNCPSCDSHLLHFEDEVALRCINPRCPAQIMEGLIHFASRDAMNITGLGPSIVEKLFAANLVKDVADIYRLKEDDFLLLEGVKEKSASKLYQAIQASKENSAEKLLFGLGIRHVGSKASQLLLQHFHSIENLAQADPEEVASIESLGSVIAQSLQTYFATEGSKILLGELKEAGVNLDYKGQTVVADAALSGLTVVLTGKLEHLTRSEAKSKLESLGAKVTGSVSKKTNLVVAGADAGSKLQKAQELGIEVRDEAWLESL</sequence>
<dbReference type="SMART" id="SM00278">
    <property type="entry name" value="HhH1"/>
    <property type="match status" value="2"/>
</dbReference>
<reference evidence="18 19" key="1">
    <citation type="submission" date="2016-01" db="EMBL/GenBank/DDBJ databases">
        <title>Highly variable Streptococcus oralis are common among viridans streptococci isolated from primates.</title>
        <authorList>
            <person name="Denapaite D."/>
            <person name="Rieger M."/>
            <person name="Koendgen S."/>
            <person name="Brueckner R."/>
            <person name="Ochigava I."/>
            <person name="Kappeler P."/>
            <person name="Maetz-Rensing K."/>
            <person name="Leendertz F."/>
            <person name="Hakenbeck R."/>
        </authorList>
    </citation>
    <scope>NUCLEOTIDE SEQUENCE [LARGE SCALE GENOMIC DNA]</scope>
    <source>
        <strain evidence="18 19">DD15</strain>
    </source>
</reference>
<feature type="active site" description="N6-AMP-lysine intermediate" evidence="15">
    <location>
        <position position="109"/>
    </location>
</feature>
<evidence type="ECO:0000256" key="11">
    <source>
        <dbReference type="ARBA" id="ARBA00023204"/>
    </source>
</evidence>
<dbReference type="InterPro" id="IPR010994">
    <property type="entry name" value="RuvA_2-like"/>
</dbReference>
<keyword evidence="12 15" id="KW-0464">Manganese</keyword>
<evidence type="ECO:0000256" key="10">
    <source>
        <dbReference type="ARBA" id="ARBA00023027"/>
    </source>
</evidence>
<feature type="binding site" evidence="15">
    <location>
        <position position="107"/>
    </location>
    <ligand>
        <name>NAD(+)</name>
        <dbReference type="ChEBI" id="CHEBI:57540"/>
    </ligand>
</feature>
<evidence type="ECO:0000256" key="14">
    <source>
        <dbReference type="ARBA" id="ARBA00060881"/>
    </source>
</evidence>
<name>A0A139P1F8_STROR</name>
<dbReference type="InterPro" id="IPR018239">
    <property type="entry name" value="DNA_ligase_AS"/>
</dbReference>
<gene>
    <name evidence="15" type="primary">ligA</name>
    <name evidence="18" type="ORF">SORDD15_00467</name>
</gene>
<comment type="similarity">
    <text evidence="14 15">Belongs to the NAD-dependent DNA ligase family. LigA subfamily.</text>
</comment>
<dbReference type="Gene3D" id="1.10.150.20">
    <property type="entry name" value="5' to 3' exonuclease, C-terminal subdomain"/>
    <property type="match status" value="2"/>
</dbReference>